<reference evidence="1 2" key="1">
    <citation type="journal article" date="2018" name="Sci. Rep.">
        <title>Genomic signatures of local adaptation to the degree of environmental predictability in rotifers.</title>
        <authorList>
            <person name="Franch-Gras L."/>
            <person name="Hahn C."/>
            <person name="Garcia-Roger E.M."/>
            <person name="Carmona M.J."/>
            <person name="Serra M."/>
            <person name="Gomez A."/>
        </authorList>
    </citation>
    <scope>NUCLEOTIDE SEQUENCE [LARGE SCALE GENOMIC DNA]</scope>
    <source>
        <strain evidence="1">HYR1</strain>
    </source>
</reference>
<protein>
    <submittedName>
        <fullName evidence="1">Uncharacterized protein</fullName>
    </submittedName>
</protein>
<dbReference type="AlphaFoldDB" id="A0A3M7S454"/>
<organism evidence="1 2">
    <name type="scientific">Brachionus plicatilis</name>
    <name type="common">Marine rotifer</name>
    <name type="synonym">Brachionus muelleri</name>
    <dbReference type="NCBI Taxonomy" id="10195"/>
    <lineage>
        <taxon>Eukaryota</taxon>
        <taxon>Metazoa</taxon>
        <taxon>Spiralia</taxon>
        <taxon>Gnathifera</taxon>
        <taxon>Rotifera</taxon>
        <taxon>Eurotatoria</taxon>
        <taxon>Monogononta</taxon>
        <taxon>Pseudotrocha</taxon>
        <taxon>Ploima</taxon>
        <taxon>Brachionidae</taxon>
        <taxon>Brachionus</taxon>
    </lineage>
</organism>
<sequence>MDFKTAKKLAQPTIDRFEDSLTFEYFDKLWLNVNEISNTLNISKPELPTKRTALRWIFKKIENFTDDLETNLDIYKEIINFDNFLSEINVWQNFRKNDEFNYKIELKEIFILALNVHLHFLYFLQPPNTRYSHLSLPYLLKNPGYATDTAGPYYITSANVWTAENNSISTIIKEIEGQSSDSIGTL</sequence>
<dbReference type="Proteomes" id="UP000276133">
    <property type="component" value="Unassembled WGS sequence"/>
</dbReference>
<comment type="caution">
    <text evidence="1">The sequence shown here is derived from an EMBL/GenBank/DDBJ whole genome shotgun (WGS) entry which is preliminary data.</text>
</comment>
<dbReference type="EMBL" id="REGN01002078">
    <property type="protein sequence ID" value="RNA30551.1"/>
    <property type="molecule type" value="Genomic_DNA"/>
</dbReference>
<name>A0A3M7S454_BRAPC</name>
<keyword evidence="2" id="KW-1185">Reference proteome</keyword>
<accession>A0A3M7S454</accession>
<evidence type="ECO:0000313" key="1">
    <source>
        <dbReference type="EMBL" id="RNA30551.1"/>
    </source>
</evidence>
<gene>
    <name evidence="1" type="ORF">BpHYR1_052201</name>
</gene>
<evidence type="ECO:0000313" key="2">
    <source>
        <dbReference type="Proteomes" id="UP000276133"/>
    </source>
</evidence>
<proteinExistence type="predicted"/>